<comment type="caution">
    <text evidence="7">The sequence shown here is derived from an EMBL/GenBank/DDBJ whole genome shotgun (WGS) entry which is preliminary data.</text>
</comment>
<dbReference type="Gene3D" id="1.10.357.10">
    <property type="entry name" value="Tetracycline Repressor, domain 2"/>
    <property type="match status" value="1"/>
</dbReference>
<keyword evidence="1" id="KW-0805">Transcription regulation</keyword>
<dbReference type="RefSeq" id="WP_176070194.1">
    <property type="nucleotide sequence ID" value="NZ_JABWMJ010000007.1"/>
</dbReference>
<gene>
    <name evidence="7" type="ORF">HQN59_16430</name>
</gene>
<dbReference type="Proteomes" id="UP000529637">
    <property type="component" value="Unassembled WGS sequence"/>
</dbReference>
<sequence length="223" mass="22876">MPRKSSPHAAPSRRDLTHARILDIAAREVRAKGYERVGVADVMKQAGLTHGGFYAHFPSRDAMLAEAIEHAGRTSAGVLAERIEARRPGVSAFAALVGHYLSEAHLAGPERGCVVAALASEMARQPAALADAATTRVRSLIATVERALPPGSPADAATTVAATLVGSLQIARALGADGGGKAVLAAARQTLIAQYDVQGDAAMAAGSASNPPRRRATHAPSDG</sequence>
<protein>
    <submittedName>
        <fullName evidence="7">TetR/AcrR family transcriptional regulator</fullName>
    </submittedName>
</protein>
<dbReference type="SUPFAM" id="SSF48498">
    <property type="entry name" value="Tetracyclin repressor-like, C-terminal domain"/>
    <property type="match status" value="1"/>
</dbReference>
<evidence type="ECO:0000256" key="3">
    <source>
        <dbReference type="ARBA" id="ARBA00023163"/>
    </source>
</evidence>
<keyword evidence="8" id="KW-1185">Reference proteome</keyword>
<dbReference type="AlphaFoldDB" id="A0A7Y6NQ99"/>
<feature type="DNA-binding region" description="H-T-H motif" evidence="4">
    <location>
        <begin position="38"/>
        <end position="57"/>
    </location>
</feature>
<dbReference type="GO" id="GO:0003677">
    <property type="term" value="F:DNA binding"/>
    <property type="evidence" value="ECO:0007669"/>
    <property type="project" value="UniProtKB-UniRule"/>
</dbReference>
<dbReference type="PANTHER" id="PTHR47506">
    <property type="entry name" value="TRANSCRIPTIONAL REGULATORY PROTEIN"/>
    <property type="match status" value="1"/>
</dbReference>
<feature type="region of interest" description="Disordered" evidence="5">
    <location>
        <begin position="203"/>
        <end position="223"/>
    </location>
</feature>
<proteinExistence type="predicted"/>
<evidence type="ECO:0000256" key="2">
    <source>
        <dbReference type="ARBA" id="ARBA00023125"/>
    </source>
</evidence>
<keyword evidence="2 4" id="KW-0238">DNA-binding</keyword>
<dbReference type="InterPro" id="IPR009057">
    <property type="entry name" value="Homeodomain-like_sf"/>
</dbReference>
<dbReference type="PROSITE" id="PS50977">
    <property type="entry name" value="HTH_TETR_2"/>
    <property type="match status" value="1"/>
</dbReference>
<feature type="domain" description="HTH tetR-type" evidence="6">
    <location>
        <begin position="15"/>
        <end position="75"/>
    </location>
</feature>
<name>A0A7Y6NQ99_9BURK</name>
<evidence type="ECO:0000259" key="6">
    <source>
        <dbReference type="PROSITE" id="PS50977"/>
    </source>
</evidence>
<accession>A0A7Y6NQ99</accession>
<dbReference type="InterPro" id="IPR001647">
    <property type="entry name" value="HTH_TetR"/>
</dbReference>
<keyword evidence="3" id="KW-0804">Transcription</keyword>
<evidence type="ECO:0000256" key="1">
    <source>
        <dbReference type="ARBA" id="ARBA00023015"/>
    </source>
</evidence>
<organism evidence="7 8">
    <name type="scientific">Piscinibacter koreensis</name>
    <dbReference type="NCBI Taxonomy" id="2742824"/>
    <lineage>
        <taxon>Bacteria</taxon>
        <taxon>Pseudomonadati</taxon>
        <taxon>Pseudomonadota</taxon>
        <taxon>Betaproteobacteria</taxon>
        <taxon>Burkholderiales</taxon>
        <taxon>Sphaerotilaceae</taxon>
        <taxon>Piscinibacter</taxon>
    </lineage>
</organism>
<reference evidence="7 8" key="1">
    <citation type="submission" date="2020-06" db="EMBL/GenBank/DDBJ databases">
        <title>Schlegella sp. ID0723 isolated from air conditioner.</title>
        <authorList>
            <person name="Kim D.Y."/>
            <person name="Kim D.-U."/>
        </authorList>
    </citation>
    <scope>NUCLEOTIDE SEQUENCE [LARGE SCALE GENOMIC DNA]</scope>
    <source>
        <strain evidence="7 8">ID0723</strain>
    </source>
</reference>
<dbReference type="SUPFAM" id="SSF46689">
    <property type="entry name" value="Homeodomain-like"/>
    <property type="match status" value="1"/>
</dbReference>
<evidence type="ECO:0000313" key="7">
    <source>
        <dbReference type="EMBL" id="NUZ07351.1"/>
    </source>
</evidence>
<dbReference type="EMBL" id="JABWMJ010000007">
    <property type="protein sequence ID" value="NUZ07351.1"/>
    <property type="molecule type" value="Genomic_DNA"/>
</dbReference>
<evidence type="ECO:0000256" key="4">
    <source>
        <dbReference type="PROSITE-ProRule" id="PRU00335"/>
    </source>
</evidence>
<evidence type="ECO:0000313" key="8">
    <source>
        <dbReference type="Proteomes" id="UP000529637"/>
    </source>
</evidence>
<dbReference type="Gene3D" id="1.10.10.60">
    <property type="entry name" value="Homeodomain-like"/>
    <property type="match status" value="1"/>
</dbReference>
<evidence type="ECO:0000256" key="5">
    <source>
        <dbReference type="SAM" id="MobiDB-lite"/>
    </source>
</evidence>
<dbReference type="InterPro" id="IPR036271">
    <property type="entry name" value="Tet_transcr_reg_TetR-rel_C_sf"/>
</dbReference>
<dbReference type="Pfam" id="PF00440">
    <property type="entry name" value="TetR_N"/>
    <property type="match status" value="1"/>
</dbReference>
<dbReference type="PANTHER" id="PTHR47506:SF7">
    <property type="entry name" value="TRANSCRIPTIONAL REGULATORY PROTEIN"/>
    <property type="match status" value="1"/>
</dbReference>
<dbReference type="PRINTS" id="PR00455">
    <property type="entry name" value="HTHTETR"/>
</dbReference>